<reference evidence="2" key="1">
    <citation type="journal article" date="2019" name="Int. J. Syst. Evol. Microbiol.">
        <title>The Global Catalogue of Microorganisms (GCM) 10K type strain sequencing project: providing services to taxonomists for standard genome sequencing and annotation.</title>
        <authorList>
            <consortium name="The Broad Institute Genomics Platform"/>
            <consortium name="The Broad Institute Genome Sequencing Center for Infectious Disease"/>
            <person name="Wu L."/>
            <person name="Ma J."/>
        </authorList>
    </citation>
    <scope>NUCLEOTIDE SEQUENCE [LARGE SCALE GENOMIC DNA]</scope>
    <source>
        <strain evidence="2">KCTC 52368</strain>
    </source>
</reference>
<proteinExistence type="predicted"/>
<dbReference type="InterPro" id="IPR053842">
    <property type="entry name" value="NikA-like"/>
</dbReference>
<accession>A0ABW5MRT9</accession>
<evidence type="ECO:0000313" key="1">
    <source>
        <dbReference type="EMBL" id="MFD2586100.1"/>
    </source>
</evidence>
<dbReference type="Pfam" id="PF21983">
    <property type="entry name" value="NikA-like"/>
    <property type="match status" value="1"/>
</dbReference>
<gene>
    <name evidence="1" type="ORF">ACFSQJ_04115</name>
</gene>
<evidence type="ECO:0000313" key="2">
    <source>
        <dbReference type="Proteomes" id="UP001597526"/>
    </source>
</evidence>
<comment type="caution">
    <text evidence="1">The sequence shown here is derived from an EMBL/GenBank/DDBJ whole genome shotgun (WGS) entry which is preliminary data.</text>
</comment>
<dbReference type="RefSeq" id="WP_377765809.1">
    <property type="nucleotide sequence ID" value="NZ_JBHULB010000007.1"/>
</dbReference>
<name>A0ABW5MRT9_9FLAO</name>
<dbReference type="Proteomes" id="UP001597526">
    <property type="component" value="Unassembled WGS sequence"/>
</dbReference>
<sequence length="118" mass="13482">MARPKKDVRALKAIIVSFRLNVDRYLELANNAETLGLTIPEFIRKKISGAVLTRMRYSPIDRKVYVELSRIGNNINQLTKQAHLGMRNPIHLGEQLKELKSLLDELKSKILIDDSKAD</sequence>
<keyword evidence="2" id="KW-1185">Reference proteome</keyword>
<organism evidence="1 2">
    <name type="scientific">Croceitalea marina</name>
    <dbReference type="NCBI Taxonomy" id="1775166"/>
    <lineage>
        <taxon>Bacteria</taxon>
        <taxon>Pseudomonadati</taxon>
        <taxon>Bacteroidota</taxon>
        <taxon>Flavobacteriia</taxon>
        <taxon>Flavobacteriales</taxon>
        <taxon>Flavobacteriaceae</taxon>
        <taxon>Croceitalea</taxon>
    </lineage>
</organism>
<dbReference type="EMBL" id="JBHULB010000007">
    <property type="protein sequence ID" value="MFD2586100.1"/>
    <property type="molecule type" value="Genomic_DNA"/>
</dbReference>
<protein>
    <submittedName>
        <fullName evidence="1">MobC family plasmid mobilization relaxosome protein</fullName>
    </submittedName>
</protein>